<sequence>MDIKLTHKKIEEMCGTSSLKKGVSFFRANKVTLNTYTDNYCEATVTGNEDFQVSIERTDKNEVHTSCSCPSLASFSKNCQHIAAVLLAIADRQQEKQANLSNQQLAEGFINMFDQRTARPSGRQRHFEDRQVLSLGFNCEIISNSKGQSMIGIGIQLGAERIQHVRDFLSAVGEGNPYFLPSYDPELHCFTIDKDAVLQQLIQVMTDENVYVSTAHMQREDLLPIPTTAWQQLLPLLTGLSDVTLHMNGKAFVGLRIEREALPIQFSVKETNTGDGFLLEIDGLNRVEILTIYQMVLFDRSFMPLDREDMTYLGELKQMLHATKAKHILITTEQVAVFMENVVPRLRKLGSLHLSAKLSSVLTQTPLRGKLYLDRVKNRLLASIEFHYENIVINPLENRPIPTGTIIIRDREKEEAILQWMKDSQFAVTEEGYYLHNEALEYEFLYHKLPKLQKLVNVYATSAVRARVIKSPVPPRIKVKAHKDRMNWLEFKFEIEGFPEQDIRDLLATLEEKRKYYRLRDGSLLTLETSEFEEIQRFLQAVPNQDDDLEAGLHVPVTKGFELLDAASDTVFTLEESFRQFLKRIENPDLNQYPIPARLQSVLREYQKYGFRWMKTLSSYGFGGVLADDMGLGKTMQSMTFIQSELNTIRKRGLPVLVICPSSLTYNWLHELNTFTPEIQAAIIDGNQKTRVEKRKRIMEMDVVITSYPLLRRDIHWFEKQLFHTIFFDEAQAFKNPVTQTARAVKKLQADYRFALTGTPMENNLEELWSIFHVVFPVLFQGLKDFHNLTRKQIIRRMRPFLLRRIKKDVLAELPEKMEAIESIELLPDQKRLYAAYLAKLRQDTLKHLDRDTLRKNRIKILAGLTRLRQICCHPGLFVEGYKGSSAKLEQLKQLIKESSLAGRRVLIFSQFTKMLDLIGKDLVHQGIPYFYLDGETPSKERVDRCRRFNMGERDFFLISMKAGGTGLNLTGADTVILYDMWWNPAVEQQAADRAHRMGQENVVQVIKLVSKGTIEEKMNELQAKKKHLIEEMIDPQNKLASSITEEDIREILMF</sequence>
<evidence type="ECO:0000313" key="6">
    <source>
        <dbReference type="EMBL" id="MBR7795144.1"/>
    </source>
</evidence>
<keyword evidence="6" id="KW-0547">Nucleotide-binding</keyword>
<dbReference type="Pfam" id="PF08455">
    <property type="entry name" value="SNF2_assoc"/>
    <property type="match status" value="1"/>
</dbReference>
<dbReference type="Gene3D" id="3.40.50.300">
    <property type="entry name" value="P-loop containing nucleotide triphosphate hydrolases"/>
    <property type="match status" value="1"/>
</dbReference>
<dbReference type="InterPro" id="IPR000330">
    <property type="entry name" value="SNF2_N"/>
</dbReference>
<evidence type="ECO:0000313" key="7">
    <source>
        <dbReference type="Proteomes" id="UP000675284"/>
    </source>
</evidence>
<name>A0A941DQK0_9BACI</name>
<feature type="domain" description="SWIM-type" evidence="3">
    <location>
        <begin position="51"/>
        <end position="90"/>
    </location>
</feature>
<keyword evidence="1" id="KW-0378">Hydrolase</keyword>
<dbReference type="AlphaFoldDB" id="A0A941DQK0"/>
<dbReference type="Pfam" id="PF04434">
    <property type="entry name" value="SWIM"/>
    <property type="match status" value="1"/>
</dbReference>
<evidence type="ECO:0000256" key="2">
    <source>
        <dbReference type="PROSITE-ProRule" id="PRU00325"/>
    </source>
</evidence>
<dbReference type="InterPro" id="IPR049730">
    <property type="entry name" value="SNF2/RAD54-like_C"/>
</dbReference>
<dbReference type="FunFam" id="3.40.50.300:FF:000533">
    <property type="entry name" value="Helicase, Snf2 family"/>
    <property type="match status" value="1"/>
</dbReference>
<dbReference type="GO" id="GO:0005524">
    <property type="term" value="F:ATP binding"/>
    <property type="evidence" value="ECO:0007669"/>
    <property type="project" value="InterPro"/>
</dbReference>
<dbReference type="EMBL" id="JAGSOT010000007">
    <property type="protein sequence ID" value="MBR7795144.1"/>
    <property type="molecule type" value="Genomic_DNA"/>
</dbReference>
<comment type="caution">
    <text evidence="6">The sequence shown here is derived from an EMBL/GenBank/DDBJ whole genome shotgun (WGS) entry which is preliminary data.</text>
</comment>
<feature type="domain" description="Helicase ATP-binding" evidence="4">
    <location>
        <begin position="615"/>
        <end position="778"/>
    </location>
</feature>
<reference evidence="6" key="1">
    <citation type="submission" date="2021-04" db="EMBL/GenBank/DDBJ databases">
        <title>Isolation and polyphasic classification of algal microorganism.</title>
        <authorList>
            <person name="Wang S."/>
        </authorList>
    </citation>
    <scope>NUCLEOTIDE SEQUENCE</scope>
    <source>
        <strain evidence="6">720a</strain>
    </source>
</reference>
<dbReference type="InterPro" id="IPR038718">
    <property type="entry name" value="SNF2-like_sf"/>
</dbReference>
<dbReference type="GO" id="GO:0008270">
    <property type="term" value="F:zinc ion binding"/>
    <property type="evidence" value="ECO:0007669"/>
    <property type="project" value="UniProtKB-KW"/>
</dbReference>
<keyword evidence="7" id="KW-1185">Reference proteome</keyword>
<accession>A0A941DQK0</accession>
<gene>
    <name evidence="6" type="ORF">KCX74_03700</name>
</gene>
<dbReference type="InterPro" id="IPR013663">
    <property type="entry name" value="Helicase_SWF/SNF/SWI_bac"/>
</dbReference>
<keyword evidence="2" id="KW-0863">Zinc-finger</keyword>
<dbReference type="PROSITE" id="PS50966">
    <property type="entry name" value="ZF_SWIM"/>
    <property type="match status" value="1"/>
</dbReference>
<protein>
    <submittedName>
        <fullName evidence="6">DEAD/DEAH box helicase</fullName>
    </submittedName>
</protein>
<dbReference type="InterPro" id="IPR014001">
    <property type="entry name" value="Helicase_ATP-bd"/>
</dbReference>
<keyword evidence="6" id="KW-0067">ATP-binding</keyword>
<dbReference type="GO" id="GO:0004386">
    <property type="term" value="F:helicase activity"/>
    <property type="evidence" value="ECO:0007669"/>
    <property type="project" value="UniProtKB-KW"/>
</dbReference>
<dbReference type="Proteomes" id="UP000675284">
    <property type="component" value="Unassembled WGS sequence"/>
</dbReference>
<dbReference type="GO" id="GO:0016787">
    <property type="term" value="F:hydrolase activity"/>
    <property type="evidence" value="ECO:0007669"/>
    <property type="project" value="UniProtKB-KW"/>
</dbReference>
<evidence type="ECO:0000259" key="5">
    <source>
        <dbReference type="PROSITE" id="PS51194"/>
    </source>
</evidence>
<dbReference type="PANTHER" id="PTHR10799">
    <property type="entry name" value="SNF2/RAD54 HELICASE FAMILY"/>
    <property type="match status" value="1"/>
</dbReference>
<dbReference type="PROSITE" id="PS51194">
    <property type="entry name" value="HELICASE_CTER"/>
    <property type="match status" value="1"/>
</dbReference>
<dbReference type="CDD" id="cd18793">
    <property type="entry name" value="SF2_C_SNF"/>
    <property type="match status" value="1"/>
</dbReference>
<evidence type="ECO:0000256" key="1">
    <source>
        <dbReference type="ARBA" id="ARBA00022801"/>
    </source>
</evidence>
<dbReference type="InterPro" id="IPR027417">
    <property type="entry name" value="P-loop_NTPase"/>
</dbReference>
<evidence type="ECO:0000259" key="3">
    <source>
        <dbReference type="PROSITE" id="PS50966"/>
    </source>
</evidence>
<dbReference type="PROSITE" id="PS51192">
    <property type="entry name" value="HELICASE_ATP_BIND_1"/>
    <property type="match status" value="1"/>
</dbReference>
<dbReference type="InterPro" id="IPR007527">
    <property type="entry name" value="Znf_SWIM"/>
</dbReference>
<organism evidence="6 7">
    <name type="scientific">Virgibacillus salarius</name>
    <dbReference type="NCBI Taxonomy" id="447199"/>
    <lineage>
        <taxon>Bacteria</taxon>
        <taxon>Bacillati</taxon>
        <taxon>Bacillota</taxon>
        <taxon>Bacilli</taxon>
        <taxon>Bacillales</taxon>
        <taxon>Bacillaceae</taxon>
        <taxon>Virgibacillus</taxon>
    </lineage>
</organism>
<dbReference type="Pfam" id="PF00271">
    <property type="entry name" value="Helicase_C"/>
    <property type="match status" value="1"/>
</dbReference>
<keyword evidence="2" id="KW-0479">Metal-binding</keyword>
<dbReference type="SUPFAM" id="SSF52540">
    <property type="entry name" value="P-loop containing nucleoside triphosphate hydrolases"/>
    <property type="match status" value="2"/>
</dbReference>
<dbReference type="Gene3D" id="3.40.50.10810">
    <property type="entry name" value="Tandem AAA-ATPase domain"/>
    <property type="match status" value="1"/>
</dbReference>
<keyword evidence="2" id="KW-0862">Zinc</keyword>
<dbReference type="SMART" id="SM00487">
    <property type="entry name" value="DEXDc"/>
    <property type="match status" value="1"/>
</dbReference>
<evidence type="ECO:0000259" key="4">
    <source>
        <dbReference type="PROSITE" id="PS51192"/>
    </source>
</evidence>
<feature type="domain" description="Helicase C-terminal" evidence="5">
    <location>
        <begin position="891"/>
        <end position="1041"/>
    </location>
</feature>
<dbReference type="RefSeq" id="WP_026682361.1">
    <property type="nucleotide sequence ID" value="NZ_JAGSOT010000007.1"/>
</dbReference>
<keyword evidence="6" id="KW-0347">Helicase</keyword>
<dbReference type="InterPro" id="IPR001650">
    <property type="entry name" value="Helicase_C-like"/>
</dbReference>
<dbReference type="SMART" id="SM00490">
    <property type="entry name" value="HELICc"/>
    <property type="match status" value="1"/>
</dbReference>
<proteinExistence type="predicted"/>
<dbReference type="Pfam" id="PF00176">
    <property type="entry name" value="SNF2-rel_dom"/>
    <property type="match status" value="1"/>
</dbReference>